<dbReference type="Proteomes" id="UP001430953">
    <property type="component" value="Unassembled WGS sequence"/>
</dbReference>
<evidence type="ECO:0000313" key="3">
    <source>
        <dbReference type="Proteomes" id="UP001430953"/>
    </source>
</evidence>
<sequence>MCGKSAPEGTTHPRDEFIHPAKHDKCKHDGLKVRSPLSEPPRLSTWHLNWRRLATRPSAREEALISPAFQISEVCGAHHYAYRRQARTRGPRIASPGNVGCI</sequence>
<evidence type="ECO:0000313" key="2">
    <source>
        <dbReference type="EMBL" id="KAL0134285.1"/>
    </source>
</evidence>
<evidence type="ECO:0000256" key="1">
    <source>
        <dbReference type="SAM" id="MobiDB-lite"/>
    </source>
</evidence>
<keyword evidence="3" id="KW-1185">Reference proteome</keyword>
<protein>
    <submittedName>
        <fullName evidence="2">Uncharacterized protein</fullName>
    </submittedName>
</protein>
<proteinExistence type="predicted"/>
<gene>
    <name evidence="2" type="ORF">PUN28_001235</name>
</gene>
<reference evidence="2 3" key="1">
    <citation type="submission" date="2023-03" db="EMBL/GenBank/DDBJ databases">
        <title>High recombination rates correlate with genetic variation in Cardiocondyla obscurior ants.</title>
        <authorList>
            <person name="Errbii M."/>
        </authorList>
    </citation>
    <scope>NUCLEOTIDE SEQUENCE [LARGE SCALE GENOMIC DNA]</scope>
    <source>
        <strain evidence="2">Alpha-2009</strain>
        <tissue evidence="2">Whole body</tissue>
    </source>
</reference>
<accession>A0AAW2H3W8</accession>
<comment type="caution">
    <text evidence="2">The sequence shown here is derived from an EMBL/GenBank/DDBJ whole genome shotgun (WGS) entry which is preliminary data.</text>
</comment>
<organism evidence="2 3">
    <name type="scientific">Cardiocondyla obscurior</name>
    <dbReference type="NCBI Taxonomy" id="286306"/>
    <lineage>
        <taxon>Eukaryota</taxon>
        <taxon>Metazoa</taxon>
        <taxon>Ecdysozoa</taxon>
        <taxon>Arthropoda</taxon>
        <taxon>Hexapoda</taxon>
        <taxon>Insecta</taxon>
        <taxon>Pterygota</taxon>
        <taxon>Neoptera</taxon>
        <taxon>Endopterygota</taxon>
        <taxon>Hymenoptera</taxon>
        <taxon>Apocrita</taxon>
        <taxon>Aculeata</taxon>
        <taxon>Formicoidea</taxon>
        <taxon>Formicidae</taxon>
        <taxon>Myrmicinae</taxon>
        <taxon>Cardiocondyla</taxon>
    </lineage>
</organism>
<feature type="region of interest" description="Disordered" evidence="1">
    <location>
        <begin position="1"/>
        <end position="40"/>
    </location>
</feature>
<dbReference type="EMBL" id="JADYXP020000001">
    <property type="protein sequence ID" value="KAL0134285.1"/>
    <property type="molecule type" value="Genomic_DNA"/>
</dbReference>
<name>A0AAW2H3W8_9HYME</name>
<dbReference type="AlphaFoldDB" id="A0AAW2H3W8"/>
<feature type="compositionally biased region" description="Basic and acidic residues" evidence="1">
    <location>
        <begin position="11"/>
        <end position="32"/>
    </location>
</feature>